<sequence length="114" mass="13396">MAAVVLLLPWPLNYLPVWLLLLSLVVLDCVRSQRRINARHGEIKLLDNSQLHWLGRDWLILGTPWMSRAGMLLRLRDTTTARRHLLWVASDSVDQGEWRDLRRVLAEQKYQPPH</sequence>
<dbReference type="InterPro" id="IPR009883">
    <property type="entry name" value="YgfX"/>
</dbReference>
<feature type="transmembrane region" description="Helical" evidence="1">
    <location>
        <begin position="12"/>
        <end position="30"/>
    </location>
</feature>
<keyword evidence="1" id="KW-0472">Membrane</keyword>
<dbReference type="STRING" id="630626.EBL_c06890"/>
<proteinExistence type="predicted"/>
<keyword evidence="1" id="KW-1133">Transmembrane helix</keyword>
<dbReference type="eggNOG" id="ENOG502ZSY3">
    <property type="taxonomic scope" value="Bacteria"/>
</dbReference>
<dbReference type="Pfam" id="PF07254">
    <property type="entry name" value="Cpta_toxin"/>
    <property type="match status" value="1"/>
</dbReference>
<protein>
    <submittedName>
        <fullName evidence="2">Conserved hypothetical membrane protein</fullName>
    </submittedName>
</protein>
<accession>I2B5K9</accession>
<keyword evidence="3" id="KW-1185">Reference proteome</keyword>
<organism evidence="2 3">
    <name type="scientific">Shimwellia blattae (strain ATCC 29907 / DSM 4481 / JCM 1650 / NBRC 105725 / CDC 9005-74)</name>
    <name type="common">Escherichia blattae</name>
    <dbReference type="NCBI Taxonomy" id="630626"/>
    <lineage>
        <taxon>Bacteria</taxon>
        <taxon>Pseudomonadati</taxon>
        <taxon>Pseudomonadota</taxon>
        <taxon>Gammaproteobacteria</taxon>
        <taxon>Enterobacterales</taxon>
        <taxon>Enterobacteriaceae</taxon>
        <taxon>Shimwellia</taxon>
    </lineage>
</organism>
<dbReference type="KEGG" id="ebt:EBL_c06890"/>
<reference evidence="2 3" key="1">
    <citation type="journal article" date="2012" name="J. Bacteriol.">
        <title>Complete genome sequence of the B12-producing Shimwellia blattae strain DSM 4481, isolated from a cockroach.</title>
        <authorList>
            <person name="Brzuszkiewicz E."/>
            <person name="Waschkowitz T."/>
            <person name="Wiezer A."/>
            <person name="Daniel R."/>
        </authorList>
    </citation>
    <scope>NUCLEOTIDE SEQUENCE [LARGE SCALE GENOMIC DNA]</scope>
    <source>
        <strain evidence="3">ATCC 29907 / DSM 4481 / JCM 1650 / NBRC 105725 / CDC 9005-74</strain>
    </source>
</reference>
<dbReference type="Proteomes" id="UP000001955">
    <property type="component" value="Chromosome"/>
</dbReference>
<keyword evidence="1" id="KW-0812">Transmembrane</keyword>
<dbReference type="PATRIC" id="fig|630626.3.peg.680"/>
<evidence type="ECO:0000313" key="2">
    <source>
        <dbReference type="EMBL" id="AFJ45813.1"/>
    </source>
</evidence>
<name>I2B5K9_SHIBC</name>
<evidence type="ECO:0000313" key="3">
    <source>
        <dbReference type="Proteomes" id="UP000001955"/>
    </source>
</evidence>
<dbReference type="EMBL" id="CP001560">
    <property type="protein sequence ID" value="AFJ45813.1"/>
    <property type="molecule type" value="Genomic_DNA"/>
</dbReference>
<evidence type="ECO:0000256" key="1">
    <source>
        <dbReference type="SAM" id="Phobius"/>
    </source>
</evidence>
<dbReference type="HOGENOM" id="CLU_153203_0_0_6"/>
<dbReference type="AlphaFoldDB" id="I2B5K9"/>
<gene>
    <name evidence="2" type="primary">ygfX</name>
    <name evidence="2" type="ordered locus">EBL_c06890</name>
</gene>
<dbReference type="PIRSF" id="PIRSF020653">
    <property type="entry name" value="UCP020653"/>
    <property type="match status" value="1"/>
</dbReference>